<evidence type="ECO:0000313" key="2">
    <source>
        <dbReference type="EMBL" id="PVE41757.1"/>
    </source>
</evidence>
<accession>A0A2T7UAQ8</accession>
<dbReference type="Proteomes" id="UP000037507">
    <property type="component" value="Unassembled WGS sequence"/>
</dbReference>
<name>A0A2T7UAQ8_9BURK</name>
<dbReference type="EMBL" id="LFYT02000024">
    <property type="protein sequence ID" value="PVE41757.1"/>
    <property type="molecule type" value="Genomic_DNA"/>
</dbReference>
<proteinExistence type="predicted"/>
<comment type="caution">
    <text evidence="2">The sequence shown here is derived from an EMBL/GenBank/DDBJ whole genome shotgun (WGS) entry which is preliminary data.</text>
</comment>
<feature type="coiled-coil region" evidence="1">
    <location>
        <begin position="61"/>
        <end position="88"/>
    </location>
</feature>
<keyword evidence="1" id="KW-0175">Coiled coil</keyword>
<evidence type="ECO:0000313" key="3">
    <source>
        <dbReference type="Proteomes" id="UP000037507"/>
    </source>
</evidence>
<dbReference type="STRING" id="1293045.H663_15225"/>
<dbReference type="RefSeq" id="WP_053174644.1">
    <property type="nucleotide sequence ID" value="NZ_LFYT02000024.1"/>
</dbReference>
<organism evidence="2 3">
    <name type="scientific">Limnohabitans planktonicus II-D5</name>
    <dbReference type="NCBI Taxonomy" id="1293045"/>
    <lineage>
        <taxon>Bacteria</taxon>
        <taxon>Pseudomonadati</taxon>
        <taxon>Pseudomonadota</taxon>
        <taxon>Betaproteobacteria</taxon>
        <taxon>Burkholderiales</taxon>
        <taxon>Comamonadaceae</taxon>
        <taxon>Limnohabitans</taxon>
    </lineage>
</organism>
<dbReference type="AlphaFoldDB" id="A0A2T7UAQ8"/>
<gene>
    <name evidence="2" type="ORF">H663_015605</name>
</gene>
<reference evidence="2" key="1">
    <citation type="submission" date="2017-04" db="EMBL/GenBank/DDBJ databases">
        <title>Unexpected and diverse lifestyles within the genus Limnohabitans.</title>
        <authorList>
            <person name="Kasalicky V."/>
            <person name="Mehrshad M."/>
            <person name="Andrei S.-A."/>
            <person name="Salcher M."/>
            <person name="Kratochvilova H."/>
            <person name="Simek K."/>
            <person name="Ghai R."/>
        </authorList>
    </citation>
    <scope>NUCLEOTIDE SEQUENCE [LARGE SCALE GENOMIC DNA]</scope>
    <source>
        <strain evidence="2">II-D5</strain>
    </source>
</reference>
<sequence length="120" mass="13218">MKQAIDFLAEVNRSVGESACALRKAEPLLLLKSSEALSQMMTKWHRSELDGQGTAPLKDKLSHLEIVIEQLKLQQSHLQQQKAQVEKQLKVLLPDWSNGLYANSSGQRAAATSPSTSVHA</sequence>
<evidence type="ECO:0000256" key="1">
    <source>
        <dbReference type="SAM" id="Coils"/>
    </source>
</evidence>
<keyword evidence="3" id="KW-1185">Reference proteome</keyword>
<dbReference type="OrthoDB" id="9864441at2"/>
<protein>
    <submittedName>
        <fullName evidence="2">Uncharacterized protein</fullName>
    </submittedName>
</protein>